<name>A0A1N6ZRZ2_9FLAO</name>
<accession>A0A1N6ZRZ2</accession>
<dbReference type="AlphaFoldDB" id="A0A1N6ZRZ2"/>
<keyword evidence="2" id="KW-0804">Transcription</keyword>
<evidence type="ECO:0000259" key="3">
    <source>
        <dbReference type="Pfam" id="PF16925"/>
    </source>
</evidence>
<reference evidence="5" key="1">
    <citation type="submission" date="2017-01" db="EMBL/GenBank/DDBJ databases">
        <authorList>
            <person name="Varghese N."/>
            <person name="Submissions S."/>
        </authorList>
    </citation>
    <scope>NUCLEOTIDE SEQUENCE [LARGE SCALE GENOMIC DNA]</scope>
    <source>
        <strain evidence="5">DSM 15366</strain>
    </source>
</reference>
<evidence type="ECO:0000313" key="4">
    <source>
        <dbReference type="EMBL" id="SIR29609.1"/>
    </source>
</evidence>
<keyword evidence="1" id="KW-0805">Transcription regulation</keyword>
<dbReference type="Gene3D" id="1.10.357.10">
    <property type="entry name" value="Tetracycline Repressor, domain 2"/>
    <property type="match status" value="1"/>
</dbReference>
<dbReference type="SUPFAM" id="SSF48498">
    <property type="entry name" value="Tetracyclin repressor-like, C-terminal domain"/>
    <property type="match status" value="1"/>
</dbReference>
<sequence length="128" mass="14745">MVYPLYNDGNVYTILENTFLNSLKSFSLYEKKHGCPTNNLINEIGDHEKVYQRALKNIIEEWKTALIDLLERGKAENSIKKDISSTAVAVYLISSFEGIRGIRKLYDDDIVINDYLNGLSIYLKQLKH</sequence>
<feature type="domain" description="Tetracyclin repressor-like C-terminal" evidence="3">
    <location>
        <begin position="29"/>
        <end position="113"/>
    </location>
</feature>
<dbReference type="EMBL" id="FTMA01000009">
    <property type="protein sequence ID" value="SIR29609.1"/>
    <property type="molecule type" value="Genomic_DNA"/>
</dbReference>
<evidence type="ECO:0000256" key="2">
    <source>
        <dbReference type="ARBA" id="ARBA00023163"/>
    </source>
</evidence>
<dbReference type="InterPro" id="IPR036271">
    <property type="entry name" value="Tet_transcr_reg_TetR-rel_C_sf"/>
</dbReference>
<dbReference type="Proteomes" id="UP000186953">
    <property type="component" value="Unassembled WGS sequence"/>
</dbReference>
<dbReference type="STRING" id="228959.SAMN05421797_10998"/>
<evidence type="ECO:0000256" key="1">
    <source>
        <dbReference type="ARBA" id="ARBA00023015"/>
    </source>
</evidence>
<dbReference type="Pfam" id="PF16925">
    <property type="entry name" value="TetR_C_13"/>
    <property type="match status" value="1"/>
</dbReference>
<organism evidence="4 5">
    <name type="scientific">Maribacter ulvicola</name>
    <dbReference type="NCBI Taxonomy" id="228959"/>
    <lineage>
        <taxon>Bacteria</taxon>
        <taxon>Pseudomonadati</taxon>
        <taxon>Bacteroidota</taxon>
        <taxon>Flavobacteriia</taxon>
        <taxon>Flavobacteriales</taxon>
        <taxon>Flavobacteriaceae</taxon>
        <taxon>Maribacter</taxon>
    </lineage>
</organism>
<dbReference type="InterPro" id="IPR011075">
    <property type="entry name" value="TetR_C"/>
</dbReference>
<proteinExistence type="predicted"/>
<protein>
    <submittedName>
        <fullName evidence="4">Transcriptional repressor C-terminal</fullName>
    </submittedName>
</protein>
<dbReference type="RefSeq" id="WP_244156261.1">
    <property type="nucleotide sequence ID" value="NZ_FTMA01000009.1"/>
</dbReference>
<gene>
    <name evidence="4" type="ORF">SAMN05421797_10998</name>
</gene>
<keyword evidence="5" id="KW-1185">Reference proteome</keyword>
<evidence type="ECO:0000313" key="5">
    <source>
        <dbReference type="Proteomes" id="UP000186953"/>
    </source>
</evidence>